<reference evidence="3 4" key="1">
    <citation type="submission" date="2019-03" db="EMBL/GenBank/DDBJ databases">
        <title>Dyadobacter AR-3-6 sp. nov., isolated from arctic soil.</title>
        <authorList>
            <person name="Chaudhary D.K."/>
        </authorList>
    </citation>
    <scope>NUCLEOTIDE SEQUENCE [LARGE SCALE GENOMIC DNA]</scope>
    <source>
        <strain evidence="3 4">AR-3-6</strain>
    </source>
</reference>
<proteinExistence type="predicted"/>
<accession>A0A4R5DKV7</accession>
<dbReference type="InterPro" id="IPR050452">
    <property type="entry name" value="Metacaspase"/>
</dbReference>
<dbReference type="GO" id="GO:0004197">
    <property type="term" value="F:cysteine-type endopeptidase activity"/>
    <property type="evidence" value="ECO:0007669"/>
    <property type="project" value="InterPro"/>
</dbReference>
<evidence type="ECO:0000313" key="4">
    <source>
        <dbReference type="Proteomes" id="UP000294850"/>
    </source>
</evidence>
<dbReference type="GO" id="GO:0005737">
    <property type="term" value="C:cytoplasm"/>
    <property type="evidence" value="ECO:0007669"/>
    <property type="project" value="TreeGrafter"/>
</dbReference>
<dbReference type="OrthoDB" id="2546654at2"/>
<evidence type="ECO:0000259" key="1">
    <source>
        <dbReference type="Pfam" id="PF00656"/>
    </source>
</evidence>
<gene>
    <name evidence="3" type="ORF">E0F88_16730</name>
</gene>
<dbReference type="PANTHER" id="PTHR48104">
    <property type="entry name" value="METACASPASE-4"/>
    <property type="match status" value="1"/>
</dbReference>
<protein>
    <submittedName>
        <fullName evidence="3">Uncharacterized protein</fullName>
    </submittedName>
</protein>
<evidence type="ECO:0000259" key="2">
    <source>
        <dbReference type="Pfam" id="PF01510"/>
    </source>
</evidence>
<sequence length="1308" mass="148130">MRFDTLPQIEERFRTDNAAALRAFSLPVPNENLSLNGMVYTPKTTDYYYGTEHPKQRIVLHFTAGNLRSDMQSLTTQSRHVSVPFVIARDGTIYQLFPSKFWSGHLGEGVGNKKGTGNPQDKATIGIELSNYGFLVPKDGNLETIYSRIKDPNTDKISAPDPYCSLSTKQAFTKIDHPFRDQSYYPTYTPEQFNSLIILLRFLTAKYSIPRDFLPEDRRYSTFNELVNFKGIVSHVNYRSSGKWDVGPAFDWKMVIDGVKAPNYVSTAPATRNLESVIENEEEVDSLYPQNRDITDMEEEEATDNEGYNPNDYEEKSLTAEASVKKPELYALLVGINEYDRIRKLRGCVNDVNAVKNYLQTGTDFKFNIKTLTDSAATRKGVEDGFKDHLNKAKEGDTVVFYYSGHGTQEEADEIWDETDGGLECLVCYDGGTTKHSQFLLTDKEMRFLIHQLSQKTKAHIVTIFDCCHSGDNTRNGALMMAGSEGNETNERRVTDEERGSQFFPKRKWSEFLFSDTIKEGAINGKKIEEFLPQGTHIQMAACESDQTALEIAGAGVFTKTLLKTLTDCGSNISYNNLRSRVRQYMRASYEQTPRVYAPFIADKLLGIGFLNRPIDPQKTICEATFNNESGWQLNVGALHGVKTDSKIKLSNPRQPETVIEVKVKKNGVFIDYTQISAEGLDNNTIYKAEVAGLLTQELKLELENRDATPEEANELIGALMQKASGGFTFGGEAGAKQSEKDSGEAENADYTFHLNSGEAYITLPHDPFRPLIQPIPFVGEQNVRTIIESIQHISRWHFIKNLQNQKIPEGFPAKPIKIELTQITADGTIKTIDISSGTATLEYEKIQGNWQGKIQLSITNTADQKLYVCAAYLGKSFDCFLEFLPQRVQLLEPGKSVFLGPNGTDQIHLELGDVEREYNWEKTFEAIKFIVSTTDFVAEALTLEELPAPLTTNKERGLLKGLVTKKSVQFSGWITQTLNLVFINPVFNEIPANTLKKLLVWEETAFFASGLYCDIETDQFGQPTIWKLKKGILVPEDERGLFADIKLFLGNKIETAQRNKRYNNLKKDPTRLRIVAEGDSWFQYPILLQDTLDQLYKRYAIKSFAEAGDTLSNYLRKKEYLNVIGAEGARYFLVSGGGNDVLGEEFQTFLRDPPDPGDTTSKRYLNQNFFNQLNTLDELYTEMFEELIAKYPDLQILVHCYDYVLPVDTTLPENRKKSSWSGKYMISKGIKPQLERENLIVYILDKFAERMKALAGKFKNNVTLIDTRNLVKRDKWFDEIHPVDEGFELVAAKFIAAISDIENRVYA</sequence>
<dbReference type="GO" id="GO:0006508">
    <property type="term" value="P:proteolysis"/>
    <property type="evidence" value="ECO:0007669"/>
    <property type="project" value="InterPro"/>
</dbReference>
<dbReference type="GO" id="GO:0009253">
    <property type="term" value="P:peptidoglycan catabolic process"/>
    <property type="evidence" value="ECO:0007669"/>
    <property type="project" value="InterPro"/>
</dbReference>
<feature type="domain" description="N-acetylmuramoyl-L-alanine amidase" evidence="2">
    <location>
        <begin position="55"/>
        <end position="247"/>
    </location>
</feature>
<dbReference type="InterPro" id="IPR036514">
    <property type="entry name" value="SGNH_hydro_sf"/>
</dbReference>
<dbReference type="InterPro" id="IPR002502">
    <property type="entry name" value="Amidase_domain"/>
</dbReference>
<dbReference type="Gene3D" id="3.40.50.1460">
    <property type="match status" value="1"/>
</dbReference>
<dbReference type="InterPro" id="IPR036505">
    <property type="entry name" value="Amidase/PGRP_sf"/>
</dbReference>
<dbReference type="Pfam" id="PF00656">
    <property type="entry name" value="Peptidase_C14"/>
    <property type="match status" value="1"/>
</dbReference>
<dbReference type="InterPro" id="IPR011600">
    <property type="entry name" value="Pept_C14_caspase"/>
</dbReference>
<dbReference type="GO" id="GO:0008745">
    <property type="term" value="F:N-acetylmuramoyl-L-alanine amidase activity"/>
    <property type="evidence" value="ECO:0007669"/>
    <property type="project" value="InterPro"/>
</dbReference>
<evidence type="ECO:0000313" key="3">
    <source>
        <dbReference type="EMBL" id="TDE14826.1"/>
    </source>
</evidence>
<keyword evidence="4" id="KW-1185">Reference proteome</keyword>
<dbReference type="SUPFAM" id="SSF52129">
    <property type="entry name" value="Caspase-like"/>
    <property type="match status" value="1"/>
</dbReference>
<feature type="domain" description="Peptidase C14 caspase" evidence="1">
    <location>
        <begin position="330"/>
        <end position="602"/>
    </location>
</feature>
<dbReference type="PANTHER" id="PTHR48104:SF30">
    <property type="entry name" value="METACASPASE-1"/>
    <property type="match status" value="1"/>
</dbReference>
<comment type="caution">
    <text evidence="3">The sequence shown here is derived from an EMBL/GenBank/DDBJ whole genome shotgun (WGS) entry which is preliminary data.</text>
</comment>
<organism evidence="3 4">
    <name type="scientific">Dyadobacter psychrotolerans</name>
    <dbReference type="NCBI Taxonomy" id="2541721"/>
    <lineage>
        <taxon>Bacteria</taxon>
        <taxon>Pseudomonadati</taxon>
        <taxon>Bacteroidota</taxon>
        <taxon>Cytophagia</taxon>
        <taxon>Cytophagales</taxon>
        <taxon>Spirosomataceae</taxon>
        <taxon>Dyadobacter</taxon>
    </lineage>
</organism>
<dbReference type="CDD" id="cd00229">
    <property type="entry name" value="SGNH_hydrolase"/>
    <property type="match status" value="1"/>
</dbReference>
<dbReference type="EMBL" id="SMFL01000005">
    <property type="protein sequence ID" value="TDE14826.1"/>
    <property type="molecule type" value="Genomic_DNA"/>
</dbReference>
<dbReference type="Gene3D" id="3.40.80.10">
    <property type="entry name" value="Peptidoglycan recognition protein-like"/>
    <property type="match status" value="1"/>
</dbReference>
<dbReference type="SUPFAM" id="SSF52266">
    <property type="entry name" value="SGNH hydrolase"/>
    <property type="match status" value="1"/>
</dbReference>
<dbReference type="SUPFAM" id="SSF55846">
    <property type="entry name" value="N-acetylmuramoyl-L-alanine amidase-like"/>
    <property type="match status" value="1"/>
</dbReference>
<dbReference type="Gene3D" id="3.40.50.1110">
    <property type="entry name" value="SGNH hydrolase"/>
    <property type="match status" value="1"/>
</dbReference>
<dbReference type="InterPro" id="IPR029030">
    <property type="entry name" value="Caspase-like_dom_sf"/>
</dbReference>
<name>A0A4R5DKV7_9BACT</name>
<dbReference type="GO" id="GO:0016788">
    <property type="term" value="F:hydrolase activity, acting on ester bonds"/>
    <property type="evidence" value="ECO:0007669"/>
    <property type="project" value="UniProtKB-ARBA"/>
</dbReference>
<dbReference type="RefSeq" id="WP_131959410.1">
    <property type="nucleotide sequence ID" value="NZ_SMFL01000005.1"/>
</dbReference>
<dbReference type="Pfam" id="PF01510">
    <property type="entry name" value="Amidase_2"/>
    <property type="match status" value="1"/>
</dbReference>
<dbReference type="Proteomes" id="UP000294850">
    <property type="component" value="Unassembled WGS sequence"/>
</dbReference>